<organism evidence="2 3">
    <name type="scientific">Marinobacter metalliresistant</name>
    <dbReference type="NCBI Taxonomy" id="2961995"/>
    <lineage>
        <taxon>Bacteria</taxon>
        <taxon>Pseudomonadati</taxon>
        <taxon>Pseudomonadota</taxon>
        <taxon>Gammaproteobacteria</taxon>
        <taxon>Pseudomonadales</taxon>
        <taxon>Marinobacteraceae</taxon>
        <taxon>Marinobacter</taxon>
    </lineage>
</organism>
<protein>
    <submittedName>
        <fullName evidence="2">Uncharacterized protein</fullName>
    </submittedName>
</protein>
<feature type="transmembrane region" description="Helical" evidence="1">
    <location>
        <begin position="34"/>
        <end position="54"/>
    </location>
</feature>
<keyword evidence="3" id="KW-1185">Reference proteome</keyword>
<dbReference type="EMBL" id="CP101118">
    <property type="protein sequence ID" value="WZF87368.1"/>
    <property type="molecule type" value="Genomic_DNA"/>
</dbReference>
<dbReference type="RefSeq" id="WP_117618978.1">
    <property type="nucleotide sequence ID" value="NZ_CP101118.1"/>
</dbReference>
<dbReference type="Proteomes" id="UP001475781">
    <property type="component" value="Chromosome"/>
</dbReference>
<reference evidence="2 3" key="1">
    <citation type="submission" date="2022-07" db="EMBL/GenBank/DDBJ databases">
        <title>A copper resistant bacterium isolated from sediment samples of deep sea hydrothermal areas.</title>
        <authorList>
            <person name="Zeng X."/>
        </authorList>
    </citation>
    <scope>NUCLEOTIDE SEQUENCE [LARGE SCALE GENOMIC DNA]</scope>
    <source>
        <strain evidence="3">CuT 6</strain>
    </source>
</reference>
<feature type="transmembrane region" description="Helical" evidence="1">
    <location>
        <begin position="6"/>
        <end position="22"/>
    </location>
</feature>
<keyword evidence="1" id="KW-1133">Transmembrane helix</keyword>
<gene>
    <name evidence="2" type="ORF">NLK58_13535</name>
</gene>
<keyword evidence="1" id="KW-0812">Transmembrane</keyword>
<sequence length="84" mass="9099">MGIFEVGMIVFIPTGTLLLNAWRKKLGNGRGWRYGVYVLVSIAMAATPLLYVRSIEPNHTALGVVLAGVAFFWFAIVGGRSANT</sequence>
<keyword evidence="1" id="KW-0472">Membrane</keyword>
<accession>A0ABZ2VY20</accession>
<evidence type="ECO:0000313" key="2">
    <source>
        <dbReference type="EMBL" id="WZF87368.1"/>
    </source>
</evidence>
<feature type="transmembrane region" description="Helical" evidence="1">
    <location>
        <begin position="60"/>
        <end position="79"/>
    </location>
</feature>
<proteinExistence type="predicted"/>
<evidence type="ECO:0000313" key="3">
    <source>
        <dbReference type="Proteomes" id="UP001475781"/>
    </source>
</evidence>
<name>A0ABZ2VY20_9GAMM</name>
<evidence type="ECO:0000256" key="1">
    <source>
        <dbReference type="SAM" id="Phobius"/>
    </source>
</evidence>